<dbReference type="InterPro" id="IPR003439">
    <property type="entry name" value="ABC_transporter-like_ATP-bd"/>
</dbReference>
<dbReference type="PANTHER" id="PTHR45772">
    <property type="entry name" value="CONSERVED COMPONENT OF ABC TRANSPORTER FOR NATURAL AMINO ACIDS-RELATED"/>
    <property type="match status" value="1"/>
</dbReference>
<dbReference type="PROSITE" id="PS50893">
    <property type="entry name" value="ABC_TRANSPORTER_2"/>
    <property type="match status" value="1"/>
</dbReference>
<gene>
    <name evidence="5" type="ORF">LVJ94_43110</name>
</gene>
<protein>
    <submittedName>
        <fullName evidence="5">ABC transporter ATP-binding protein</fullName>
    </submittedName>
</protein>
<accession>A0ABZ2KYB8</accession>
<dbReference type="PANTHER" id="PTHR45772:SF1">
    <property type="entry name" value="ABC TRANSPORTER ATP-BINDING PROTEIN"/>
    <property type="match status" value="1"/>
</dbReference>
<sequence length="255" mass="27839">MSGPLLTIAGVSLDFEGIQALDDVSFEVARGRVCALIGPNGAGKSSMLNVVSGLYTPRSGSVHFEGAPLRSPRELARRGIARTFQNIALFRGMSVLDNVVLARDADARSTFFEHALRLGRAPHEERRARDEARDVLRFLGIDRYENTVVAELSYGLQKRVELARVLVVRPKLLLLDEPMAGMTAAEKDDMCGFLVNAHEAYGTTLVLIEHDLAVVMDLSDQVVVLDHGKKIAEGTPDEVRADPLVIEAYVGRFAA</sequence>
<dbReference type="InterPro" id="IPR027417">
    <property type="entry name" value="P-loop_NTPase"/>
</dbReference>
<evidence type="ECO:0000259" key="4">
    <source>
        <dbReference type="PROSITE" id="PS50893"/>
    </source>
</evidence>
<evidence type="ECO:0000313" key="6">
    <source>
        <dbReference type="Proteomes" id="UP001374803"/>
    </source>
</evidence>
<dbReference type="InterPro" id="IPR051120">
    <property type="entry name" value="ABC_AA/LPS_Transport"/>
</dbReference>
<keyword evidence="2" id="KW-0547">Nucleotide-binding</keyword>
<evidence type="ECO:0000256" key="1">
    <source>
        <dbReference type="ARBA" id="ARBA00022448"/>
    </source>
</evidence>
<keyword evidence="3 5" id="KW-0067">ATP-binding</keyword>
<evidence type="ECO:0000256" key="2">
    <source>
        <dbReference type="ARBA" id="ARBA00022741"/>
    </source>
</evidence>
<dbReference type="InterPro" id="IPR032823">
    <property type="entry name" value="BCA_ABC_TP_C"/>
</dbReference>
<dbReference type="CDD" id="cd03219">
    <property type="entry name" value="ABC_Mj1267_LivG_branched"/>
    <property type="match status" value="1"/>
</dbReference>
<dbReference type="Pfam" id="PF12399">
    <property type="entry name" value="BCA_ABC_TP_C"/>
    <property type="match status" value="1"/>
</dbReference>
<dbReference type="Pfam" id="PF00005">
    <property type="entry name" value="ABC_tran"/>
    <property type="match status" value="1"/>
</dbReference>
<dbReference type="SMART" id="SM00382">
    <property type="entry name" value="AAA"/>
    <property type="match status" value="1"/>
</dbReference>
<dbReference type="EMBL" id="CP089983">
    <property type="protein sequence ID" value="WXB03683.1"/>
    <property type="molecule type" value="Genomic_DNA"/>
</dbReference>
<name>A0ABZ2KYB8_9BACT</name>
<dbReference type="Proteomes" id="UP001374803">
    <property type="component" value="Chromosome"/>
</dbReference>
<dbReference type="Gene3D" id="3.40.50.300">
    <property type="entry name" value="P-loop containing nucleotide triphosphate hydrolases"/>
    <property type="match status" value="1"/>
</dbReference>
<organism evidence="5 6">
    <name type="scientific">Pendulispora rubella</name>
    <dbReference type="NCBI Taxonomy" id="2741070"/>
    <lineage>
        <taxon>Bacteria</taxon>
        <taxon>Pseudomonadati</taxon>
        <taxon>Myxococcota</taxon>
        <taxon>Myxococcia</taxon>
        <taxon>Myxococcales</taxon>
        <taxon>Sorangiineae</taxon>
        <taxon>Pendulisporaceae</taxon>
        <taxon>Pendulispora</taxon>
    </lineage>
</organism>
<keyword evidence="6" id="KW-1185">Reference proteome</keyword>
<reference evidence="5" key="1">
    <citation type="submission" date="2021-12" db="EMBL/GenBank/DDBJ databases">
        <title>Discovery of the Pendulisporaceae a myxobacterial family with distinct sporulation behavior and unique specialized metabolism.</title>
        <authorList>
            <person name="Garcia R."/>
            <person name="Popoff A."/>
            <person name="Bader C.D."/>
            <person name="Loehr J."/>
            <person name="Walesch S."/>
            <person name="Walt C."/>
            <person name="Boldt J."/>
            <person name="Bunk B."/>
            <person name="Haeckl F.J.F.P.J."/>
            <person name="Gunesch A.P."/>
            <person name="Birkelbach J."/>
            <person name="Nuebel U."/>
            <person name="Pietschmann T."/>
            <person name="Bach T."/>
            <person name="Mueller R."/>
        </authorList>
    </citation>
    <scope>NUCLEOTIDE SEQUENCE</scope>
    <source>
        <strain evidence="5">MSr11367</strain>
    </source>
</reference>
<dbReference type="GO" id="GO:0005524">
    <property type="term" value="F:ATP binding"/>
    <property type="evidence" value="ECO:0007669"/>
    <property type="project" value="UniProtKB-KW"/>
</dbReference>
<keyword evidence="1" id="KW-0813">Transport</keyword>
<dbReference type="SUPFAM" id="SSF52540">
    <property type="entry name" value="P-loop containing nucleoside triphosphate hydrolases"/>
    <property type="match status" value="1"/>
</dbReference>
<dbReference type="RefSeq" id="WP_394833316.1">
    <property type="nucleotide sequence ID" value="NZ_CP089929.1"/>
</dbReference>
<evidence type="ECO:0000256" key="3">
    <source>
        <dbReference type="ARBA" id="ARBA00022840"/>
    </source>
</evidence>
<evidence type="ECO:0000313" key="5">
    <source>
        <dbReference type="EMBL" id="WXB03683.1"/>
    </source>
</evidence>
<feature type="domain" description="ABC transporter" evidence="4">
    <location>
        <begin position="6"/>
        <end position="252"/>
    </location>
</feature>
<dbReference type="InterPro" id="IPR003593">
    <property type="entry name" value="AAA+_ATPase"/>
</dbReference>
<proteinExistence type="predicted"/>